<protein>
    <submittedName>
        <fullName evidence="1">Uncharacterized protein</fullName>
    </submittedName>
</protein>
<dbReference type="EMBL" id="WUBJ01000003">
    <property type="protein sequence ID" value="MWV55927.1"/>
    <property type="molecule type" value="Genomic_DNA"/>
</dbReference>
<comment type="caution">
    <text evidence="1">The sequence shown here is derived from an EMBL/GenBank/DDBJ whole genome shotgun (WGS) entry which is preliminary data.</text>
</comment>
<accession>A0A6I4RGD6</accession>
<organism evidence="1 2">
    <name type="scientific">Streptococcus zhangguiae</name>
    <dbReference type="NCBI Taxonomy" id="2664091"/>
    <lineage>
        <taxon>Bacteria</taxon>
        <taxon>Bacillati</taxon>
        <taxon>Bacillota</taxon>
        <taxon>Bacilli</taxon>
        <taxon>Lactobacillales</taxon>
        <taxon>Streptococcaceae</taxon>
        <taxon>Streptococcus</taxon>
    </lineage>
</organism>
<reference evidence="1 2" key="1">
    <citation type="submission" date="2019-10" db="EMBL/GenBank/DDBJ databases">
        <title>Streptococcis sp, isolated from the respiratory tract of Marmot.</title>
        <authorList>
            <person name="Zhang G."/>
        </authorList>
    </citation>
    <scope>NUCLEOTIDE SEQUENCE [LARGE SCALE GENOMIC DNA]</scope>
    <source>
        <strain evidence="2">zg-70</strain>
    </source>
</reference>
<evidence type="ECO:0000313" key="1">
    <source>
        <dbReference type="EMBL" id="MWV55927.1"/>
    </source>
</evidence>
<dbReference type="AlphaFoldDB" id="A0A6I4RGD6"/>
<proteinExistence type="predicted"/>
<gene>
    <name evidence="1" type="ORF">GGH11_02890</name>
</gene>
<name>A0A6I4RGD6_9STRE</name>
<dbReference type="Proteomes" id="UP000435423">
    <property type="component" value="Unassembled WGS sequence"/>
</dbReference>
<dbReference type="RefSeq" id="WP_160463170.1">
    <property type="nucleotide sequence ID" value="NZ_JABFQT010000003.1"/>
</dbReference>
<sequence length="153" mass="17026">MGVDMNLEDSQSQATSISGAIHKQNSSYQSLQSALSDFAFNSGDLSGVAYDSAKAYCSQLLLPLTKACILLNEAIAAATKSFPSTYVSEVDSGSLREDELRQKITQAGNHITYYQKLRNMEYRSEQPNYSFISSLTNHIDIEQNIKRKLEEKL</sequence>
<evidence type="ECO:0000313" key="2">
    <source>
        <dbReference type="Proteomes" id="UP000435423"/>
    </source>
</evidence>